<evidence type="ECO:0000256" key="8">
    <source>
        <dbReference type="ARBA" id="ARBA00023136"/>
    </source>
</evidence>
<dbReference type="Gene3D" id="2.40.50.100">
    <property type="match status" value="1"/>
</dbReference>
<evidence type="ECO:0000313" key="13">
    <source>
        <dbReference type="EMBL" id="PTX49266.1"/>
    </source>
</evidence>
<dbReference type="AlphaFoldDB" id="A0A2T6AZN3"/>
<keyword evidence="7" id="KW-1278">Translocase</keyword>
<dbReference type="InterPro" id="IPR005116">
    <property type="entry name" value="Transp-assoc_OB_typ1"/>
</dbReference>
<evidence type="ECO:0000259" key="11">
    <source>
        <dbReference type="PROSITE" id="PS50893"/>
    </source>
</evidence>
<dbReference type="PROSITE" id="PS51866">
    <property type="entry name" value="MOP"/>
    <property type="match status" value="1"/>
</dbReference>
<evidence type="ECO:0000313" key="14">
    <source>
        <dbReference type="Proteomes" id="UP000244069"/>
    </source>
</evidence>
<keyword evidence="3 9" id="KW-0500">Molybdenum</keyword>
<feature type="domain" description="Mop" evidence="12">
    <location>
        <begin position="291"/>
        <end position="357"/>
    </location>
</feature>
<reference evidence="13 14" key="1">
    <citation type="submission" date="2018-04" db="EMBL/GenBank/DDBJ databases">
        <title>Genomic Encyclopedia of Archaeal and Bacterial Type Strains, Phase II (KMG-II): from individual species to whole genera.</title>
        <authorList>
            <person name="Goeker M."/>
        </authorList>
    </citation>
    <scope>NUCLEOTIDE SEQUENCE [LARGE SCALE GENOMIC DNA]</scope>
    <source>
        <strain evidence="13 14">DSM 29329</strain>
    </source>
</reference>
<gene>
    <name evidence="13" type="ORF">C8N44_107106</name>
</gene>
<dbReference type="PROSITE" id="PS50893">
    <property type="entry name" value="ABC_TRANSPORTER_2"/>
    <property type="match status" value="1"/>
</dbReference>
<keyword evidence="1" id="KW-0813">Transport</keyword>
<dbReference type="InterPro" id="IPR050334">
    <property type="entry name" value="Molybdenum_import_ModC"/>
</dbReference>
<keyword evidence="14" id="KW-1185">Reference proteome</keyword>
<proteinExistence type="predicted"/>
<dbReference type="GO" id="GO:0016020">
    <property type="term" value="C:membrane"/>
    <property type="evidence" value="ECO:0007669"/>
    <property type="project" value="InterPro"/>
</dbReference>
<dbReference type="InterPro" id="IPR003593">
    <property type="entry name" value="AAA+_ATPase"/>
</dbReference>
<evidence type="ECO:0000256" key="6">
    <source>
        <dbReference type="ARBA" id="ARBA00022840"/>
    </source>
</evidence>
<dbReference type="Proteomes" id="UP000244069">
    <property type="component" value="Unassembled WGS sequence"/>
</dbReference>
<protein>
    <submittedName>
        <fullName evidence="13">Molybdate transport system ATP-binding protein</fullName>
    </submittedName>
</protein>
<dbReference type="GO" id="GO:0015098">
    <property type="term" value="F:molybdate ion transmembrane transporter activity"/>
    <property type="evidence" value="ECO:0007669"/>
    <property type="project" value="InterPro"/>
</dbReference>
<dbReference type="EMBL" id="QBKN01000007">
    <property type="protein sequence ID" value="PTX49266.1"/>
    <property type="molecule type" value="Genomic_DNA"/>
</dbReference>
<name>A0A2T6AZN3_9RHOB</name>
<dbReference type="Pfam" id="PF00005">
    <property type="entry name" value="ABC_tran"/>
    <property type="match status" value="1"/>
</dbReference>
<evidence type="ECO:0000259" key="12">
    <source>
        <dbReference type="PROSITE" id="PS51866"/>
    </source>
</evidence>
<keyword evidence="8" id="KW-0472">Membrane</keyword>
<feature type="region of interest" description="Disordered" evidence="10">
    <location>
        <begin position="359"/>
        <end position="382"/>
    </location>
</feature>
<dbReference type="PANTHER" id="PTHR43514">
    <property type="entry name" value="ABC TRANSPORTER I FAMILY MEMBER 10"/>
    <property type="match status" value="1"/>
</dbReference>
<dbReference type="InterPro" id="IPR003439">
    <property type="entry name" value="ABC_transporter-like_ATP-bd"/>
</dbReference>
<dbReference type="InterPro" id="IPR011868">
    <property type="entry name" value="ModC_ABC_ATP-bd"/>
</dbReference>
<dbReference type="PANTHER" id="PTHR43514:SF4">
    <property type="entry name" value="ABC TRANSPORTER I FAMILY MEMBER 10"/>
    <property type="match status" value="1"/>
</dbReference>
<evidence type="ECO:0000256" key="5">
    <source>
        <dbReference type="ARBA" id="ARBA00022741"/>
    </source>
</evidence>
<dbReference type="InterPro" id="IPR004606">
    <property type="entry name" value="Mop_domain"/>
</dbReference>
<evidence type="ECO:0000256" key="4">
    <source>
        <dbReference type="ARBA" id="ARBA00022519"/>
    </source>
</evidence>
<evidence type="ECO:0000256" key="7">
    <source>
        <dbReference type="ARBA" id="ARBA00022967"/>
    </source>
</evidence>
<dbReference type="InterPro" id="IPR008995">
    <property type="entry name" value="Mo/tungstate-bd_C_term_dom"/>
</dbReference>
<dbReference type="GO" id="GO:0005524">
    <property type="term" value="F:ATP binding"/>
    <property type="evidence" value="ECO:0007669"/>
    <property type="project" value="UniProtKB-KW"/>
</dbReference>
<keyword evidence="5" id="KW-0547">Nucleotide-binding</keyword>
<dbReference type="SUPFAM" id="SSF52540">
    <property type="entry name" value="P-loop containing nucleoside triphosphate hydrolases"/>
    <property type="match status" value="1"/>
</dbReference>
<dbReference type="SUPFAM" id="SSF50331">
    <property type="entry name" value="MOP-like"/>
    <property type="match status" value="1"/>
</dbReference>
<keyword evidence="2" id="KW-1003">Cell membrane</keyword>
<evidence type="ECO:0000256" key="3">
    <source>
        <dbReference type="ARBA" id="ARBA00022505"/>
    </source>
</evidence>
<dbReference type="GO" id="GO:0140359">
    <property type="term" value="F:ABC-type transporter activity"/>
    <property type="evidence" value="ECO:0007669"/>
    <property type="project" value="InterPro"/>
</dbReference>
<dbReference type="OrthoDB" id="9802264at2"/>
<evidence type="ECO:0000256" key="10">
    <source>
        <dbReference type="SAM" id="MobiDB-lite"/>
    </source>
</evidence>
<dbReference type="PROSITE" id="PS00211">
    <property type="entry name" value="ABC_TRANSPORTER_1"/>
    <property type="match status" value="1"/>
</dbReference>
<comment type="caution">
    <text evidence="13">The sequence shown here is derived from an EMBL/GenBank/DDBJ whole genome shotgun (WGS) entry which is preliminary data.</text>
</comment>
<organism evidence="13 14">
    <name type="scientific">Allosediminivita pacifica</name>
    <dbReference type="NCBI Taxonomy" id="1267769"/>
    <lineage>
        <taxon>Bacteria</taxon>
        <taxon>Pseudomonadati</taxon>
        <taxon>Pseudomonadota</taxon>
        <taxon>Alphaproteobacteria</taxon>
        <taxon>Rhodobacterales</taxon>
        <taxon>Paracoccaceae</taxon>
        <taxon>Allosediminivita</taxon>
    </lineage>
</organism>
<feature type="domain" description="ABC transporter" evidence="11">
    <location>
        <begin position="1"/>
        <end position="233"/>
    </location>
</feature>
<keyword evidence="4" id="KW-0997">Cell inner membrane</keyword>
<keyword evidence="6 13" id="KW-0067">ATP-binding</keyword>
<dbReference type="InterPro" id="IPR017871">
    <property type="entry name" value="ABC_transporter-like_CS"/>
</dbReference>
<evidence type="ECO:0000256" key="2">
    <source>
        <dbReference type="ARBA" id="ARBA00022475"/>
    </source>
</evidence>
<dbReference type="RefSeq" id="WP_107975524.1">
    <property type="nucleotide sequence ID" value="NZ_BMEZ01000007.1"/>
</dbReference>
<evidence type="ECO:0000256" key="9">
    <source>
        <dbReference type="PROSITE-ProRule" id="PRU01213"/>
    </source>
</evidence>
<dbReference type="NCBIfam" id="TIGR02142">
    <property type="entry name" value="modC_ABC"/>
    <property type="match status" value="1"/>
</dbReference>
<accession>A0A2T6AZN3</accession>
<dbReference type="SMART" id="SM00382">
    <property type="entry name" value="AAA"/>
    <property type="match status" value="1"/>
</dbReference>
<dbReference type="GO" id="GO:0016887">
    <property type="term" value="F:ATP hydrolysis activity"/>
    <property type="evidence" value="ECO:0007669"/>
    <property type="project" value="InterPro"/>
</dbReference>
<sequence length="382" mass="40247">MSLEVALKHRLGDFRLEAEFAAPEGVTVLFGRSGSGKTSVVNAVAGLLRPEAGRVSVGARVLQDSSRGLWLPPHRRRLGYVFQEARLFPHLTVGQNLRFGRWFAPRGAVLPDEGRVIEMLGIGALLKRRPGQLSGGERQRVAIGRALLAGPELLLADEPLAALDEARKAEILPYFERLRDEAMVPVLYVTHSPAEVARLATTVVVMEDGRVRVAGPAAEVMSDPHVMPLGSAEAGAVLVARVVAHHADGLSELEAGGHALWVPRVAAAPGTELRLRIRAQDVMLALGRPEGISALNVLPCTVSEVRRGEGPGAMVQLQAPGGRILSRITGRSAEALGLVPGLRVHAVLKAVSVARDSVGGRGEAGHAKGAGDAAPRSPSGRG</sequence>
<dbReference type="Pfam" id="PF03459">
    <property type="entry name" value="TOBE"/>
    <property type="match status" value="1"/>
</dbReference>
<dbReference type="Gene3D" id="3.40.50.300">
    <property type="entry name" value="P-loop containing nucleotide triphosphate hydrolases"/>
    <property type="match status" value="1"/>
</dbReference>
<dbReference type="InterPro" id="IPR027417">
    <property type="entry name" value="P-loop_NTPase"/>
</dbReference>
<evidence type="ECO:0000256" key="1">
    <source>
        <dbReference type="ARBA" id="ARBA00022448"/>
    </source>
</evidence>